<keyword evidence="1" id="KW-0812">Transmembrane</keyword>
<keyword evidence="1" id="KW-1133">Transmembrane helix</keyword>
<feature type="transmembrane region" description="Helical" evidence="1">
    <location>
        <begin position="39"/>
        <end position="56"/>
    </location>
</feature>
<sequence>MIRLVIEAVVVGVVMMLAGYPCGLLASKLLPMKGDDHRPVMYLSLFLTGLSSHLLFEVLKINLWYCSKGFACSK</sequence>
<accession>Q8QKW5</accession>
<gene>
    <name evidence="2" type="primary">ORF 15</name>
</gene>
<reference evidence="2 3" key="2">
    <citation type="journal article" date="1998" name="Adv. Virus Res.">
        <title>Viruses in marine brown algae.</title>
        <authorList>
            <person name="Muller D.G."/>
            <person name="Kapp M."/>
            <person name="Knippers R."/>
        </authorList>
    </citation>
    <scope>NUCLEOTIDE SEQUENCE [LARGE SCALE GENOMIC DNA]</scope>
    <source>
        <strain evidence="3">Isolate New Zealand/Kaikoura/1988</strain>
    </source>
</reference>
<keyword evidence="3" id="KW-1185">Reference proteome</keyword>
<proteinExistence type="predicted"/>
<reference evidence="2 3" key="4">
    <citation type="journal article" date="2000" name="Virology">
        <title>The brown algal virus EsV-1 particle contains a putative hybrid histidine kinase.</title>
        <authorList>
            <person name="Delaroque N."/>
            <person name="Wolf S."/>
            <person name="Muller D.G."/>
            <person name="Knippers R."/>
        </authorList>
    </citation>
    <scope>NUCLEOTIDE SEQUENCE [LARGE SCALE GENOMIC DNA]</scope>
    <source>
        <strain evidence="3">Isolate New Zealand/Kaikoura/1988</strain>
    </source>
</reference>
<protein>
    <submittedName>
        <fullName evidence="2">EsV-1-15</fullName>
    </submittedName>
</protein>
<name>Q8QKW5_ESV1K</name>
<feature type="transmembrane region" description="Helical" evidence="1">
    <location>
        <begin position="6"/>
        <end position="27"/>
    </location>
</feature>
<dbReference type="EMBL" id="AF204951">
    <property type="protein sequence ID" value="AAK14441.1"/>
    <property type="molecule type" value="Genomic_DNA"/>
</dbReference>
<reference evidence="2 3" key="3">
    <citation type="journal article" date="2000" name="Virology">
        <title>Characterization and immunolocalization of major structural proteins in the brown algal virus EsV-1.</title>
        <authorList>
            <person name="Delaroque N."/>
            <person name="Wolf S."/>
            <person name="Muller D.G."/>
            <person name="Knippers R."/>
        </authorList>
    </citation>
    <scope>NUCLEOTIDE SEQUENCE [LARGE SCALE GENOMIC DNA]</scope>
    <source>
        <strain evidence="3">Isolate New Zealand/Kaikoura/1988</strain>
    </source>
</reference>
<organismHost>
    <name type="scientific">Ectocarpus siliculosus</name>
    <name type="common">Brown alga</name>
    <name type="synonym">Conferva siliculosa</name>
    <dbReference type="NCBI Taxonomy" id="2880"/>
</organismHost>
<evidence type="ECO:0000313" key="3">
    <source>
        <dbReference type="Proteomes" id="UP000000864"/>
    </source>
</evidence>
<dbReference type="Proteomes" id="UP000000864">
    <property type="component" value="Segment"/>
</dbReference>
<evidence type="ECO:0000313" key="2">
    <source>
        <dbReference type="EMBL" id="AAK14441.1"/>
    </source>
</evidence>
<reference evidence="2 3" key="1">
    <citation type="journal article" date="1995" name="Virology">
        <title>Coat protein of the Ectocarpus siliculosus virus.</title>
        <authorList>
            <person name="Klein M."/>
            <person name="Lanka S.T."/>
            <person name="Knippers R."/>
            <person name="Muller D.G."/>
        </authorList>
    </citation>
    <scope>NUCLEOTIDE SEQUENCE [LARGE SCALE GENOMIC DNA]</scope>
    <source>
        <strain evidence="3">Isolate New Zealand/Kaikoura/1988</strain>
    </source>
</reference>
<evidence type="ECO:0000256" key="1">
    <source>
        <dbReference type="SAM" id="Phobius"/>
    </source>
</evidence>
<dbReference type="KEGG" id="vg:920609"/>
<organism evidence="2 3">
    <name type="scientific">Ectocarpus siliculosus virus 1 (isolate New Zealand/Kaikoura/1988)</name>
    <name type="common">EsV-1</name>
    <dbReference type="NCBI Taxonomy" id="654926"/>
    <lineage>
        <taxon>Viruses</taxon>
        <taxon>Varidnaviria</taxon>
        <taxon>Bamfordvirae</taxon>
        <taxon>Nucleocytoviricota</taxon>
        <taxon>Megaviricetes</taxon>
        <taxon>Algavirales</taxon>
        <taxon>Phycodnaviridae</taxon>
        <taxon>Phaeovirus</taxon>
        <taxon>Phaeovirus unasiliculosus</taxon>
        <taxon>Ectocarpus siliculosus virus 1</taxon>
    </lineage>
</organism>
<keyword evidence="1" id="KW-0472">Membrane</keyword>